<feature type="compositionally biased region" description="Basic and acidic residues" evidence="2">
    <location>
        <begin position="269"/>
        <end position="284"/>
    </location>
</feature>
<comment type="subcellular location">
    <subcellularLocation>
        <location evidence="1">Host cell</location>
    </subcellularLocation>
</comment>
<feature type="compositionally biased region" description="Pro residues" evidence="2">
    <location>
        <begin position="252"/>
        <end position="261"/>
    </location>
</feature>
<organism evidence="3">
    <name type="scientific">Lemniscomys rat herpesvirus</name>
    <dbReference type="NCBI Taxonomy" id="3141920"/>
    <lineage>
        <taxon>Viruses</taxon>
        <taxon>Duplodnaviria</taxon>
        <taxon>Heunggongvirae</taxon>
        <taxon>Peploviricota</taxon>
        <taxon>Herviviricetes</taxon>
        <taxon>Herpesvirales</taxon>
    </lineage>
</organism>
<name>A0AAU7E1A1_9VIRU</name>
<accession>A0AAU7E1A1</accession>
<evidence type="ECO:0000256" key="2">
    <source>
        <dbReference type="SAM" id="MobiDB-lite"/>
    </source>
</evidence>
<dbReference type="InterPro" id="IPR006731">
    <property type="entry name" value="Herpes_pp85"/>
</dbReference>
<dbReference type="EMBL" id="PP711850">
    <property type="protein sequence ID" value="XBH23760.1"/>
    <property type="molecule type" value="Genomic_DNA"/>
</dbReference>
<proteinExistence type="predicted"/>
<reference evidence="3" key="1">
    <citation type="journal article" date="2024" name="Microbiome">
        <title>Substantial viral diversity in bats and rodents from East Africa: insights into evolution, recombination, and cocirculation.</title>
        <authorList>
            <person name="Wang D."/>
            <person name="Yang X."/>
            <person name="Ren Z."/>
            <person name="Hu B."/>
            <person name="Zhao H."/>
            <person name="Yang K."/>
            <person name="Shi P."/>
            <person name="Zhang Z."/>
            <person name="Feng Q."/>
            <person name="Nawenja C.V."/>
            <person name="Obanda V."/>
            <person name="Robert K."/>
            <person name="Nalikka B."/>
            <person name="Waruhiu C.N."/>
            <person name="Ochola G.O."/>
            <person name="Onyuok S.O."/>
            <person name="Ochieng H."/>
            <person name="Li B."/>
            <person name="Zhu Y."/>
            <person name="Si H."/>
            <person name="Yin J."/>
            <person name="Kristiansen K."/>
            <person name="Jin X."/>
            <person name="Xu X."/>
            <person name="Xiao M."/>
            <person name="Agwanda B."/>
            <person name="Ommeh S."/>
            <person name="Li J."/>
            <person name="Shi Z.L."/>
        </authorList>
    </citation>
    <scope>NUCLEOTIDE SEQUENCE</scope>
    <source>
        <strain evidence="3">3A/Kenya/RNAKID2118/2016</strain>
    </source>
</reference>
<feature type="region of interest" description="Disordered" evidence="2">
    <location>
        <begin position="1"/>
        <end position="45"/>
    </location>
</feature>
<feature type="compositionally biased region" description="Basic and acidic residues" evidence="2">
    <location>
        <begin position="150"/>
        <end position="166"/>
    </location>
</feature>
<reference evidence="3" key="2">
    <citation type="submission" date="2024-02" db="EMBL/GenBank/DDBJ databases">
        <authorList>
            <person name="Hu B."/>
        </authorList>
    </citation>
    <scope>NUCLEOTIDE SEQUENCE</scope>
    <source>
        <strain evidence="3">3A/Kenya/RNAKID2118/2016</strain>
    </source>
</reference>
<evidence type="ECO:0000256" key="1">
    <source>
        <dbReference type="ARBA" id="ARBA00004340"/>
    </source>
</evidence>
<protein>
    <submittedName>
        <fullName evidence="3">Tegument protein UL25</fullName>
    </submittedName>
</protein>
<dbReference type="Pfam" id="PF04637">
    <property type="entry name" value="Herpes_pp85"/>
    <property type="match status" value="1"/>
</dbReference>
<evidence type="ECO:0000313" key="3">
    <source>
        <dbReference type="EMBL" id="XBH23760.1"/>
    </source>
</evidence>
<dbReference type="GO" id="GO:0043657">
    <property type="term" value="C:host cell"/>
    <property type="evidence" value="ECO:0007669"/>
    <property type="project" value="UniProtKB-SubCell"/>
</dbReference>
<sequence>MNQSGNADTFRRSGYKLSGRIVPPPFTSTGFEKTFRRDLPSSLSHRPTMIRDRRIERTPGIPNENHRETIFVAGDRDEVDANHDDDSFEILSQDFDAYIERVRREVISPVPSNRKTRDGRINTNPFVPTRRARSRDETRVEKNNPLYENWPRDPARPDADTRHDSPRPPPIFKPTLPRRDETSQFPSSLSRAHDDENDEYECEYDDAAEVATVEDEPIYTEIPDRRQNPFAIGTSRSSISPEETTDDRWPAARPPSLPPRQSPAFIYDVPRKTRDDDLTRDRQPTKPNPSLRFSKNLLSDNDASFLRSCIRKTHHGDVAAIVDCRPVNVYALDAMIDPVISDKATKIAELAKPTIKLIVMINYYYVGMSKLAEMKVLSGRLLTPACLRELKHRLEPLVRTYGEHLALPLRLMGRTNISDEQHACCLNGIAAISPAGANLPTGSRNLKSRNGLFKTTRFATAEGQALYARNLDVLNSGSGHGDELRLQMSENAETLTETQLLDDVLFIISMGNMLATFDKNLRTLFAFIQHRLEELTELLYFAYLQLPHTEDTYRRLSDDVAAQRRSTDHRNFALRSVVCRLVEFLRQALASGLFILPTYMRFVVRSALVPDATIDRDLQLRRAAALLDDEHIFKATVSENAARRLIARDVSFSEIRGATTCEGRVPLTTTTVHSASELIAAAIDIVSIPPVPLRPRHLSRARPTPQ</sequence>
<feature type="compositionally biased region" description="Acidic residues" evidence="2">
    <location>
        <begin position="195"/>
        <end position="218"/>
    </location>
</feature>
<feature type="region of interest" description="Disordered" evidence="2">
    <location>
        <begin position="110"/>
        <end position="293"/>
    </location>
</feature>